<protein>
    <submittedName>
        <fullName evidence="4">Aminoacyl-tRNA hydrolase</fullName>
        <ecNumber evidence="4">3.1.1.29</ecNumber>
    </submittedName>
</protein>
<comment type="similarity">
    <text evidence="1">Belongs to the prokaryotic/mitochondrial release factor family.</text>
</comment>
<keyword evidence="4" id="KW-0378">Hydrolase</keyword>
<dbReference type="RefSeq" id="WP_139066405.1">
    <property type="nucleotide sequence ID" value="NZ_CP040812.1"/>
</dbReference>
<name>A0A5B7X3L2_9FLAO</name>
<feature type="compositionally biased region" description="Basic residues" evidence="2">
    <location>
        <begin position="97"/>
        <end position="118"/>
    </location>
</feature>
<evidence type="ECO:0000256" key="2">
    <source>
        <dbReference type="SAM" id="MobiDB-lite"/>
    </source>
</evidence>
<feature type="region of interest" description="Disordered" evidence="2">
    <location>
        <begin position="94"/>
        <end position="134"/>
    </location>
</feature>
<evidence type="ECO:0000259" key="3">
    <source>
        <dbReference type="Pfam" id="PF00472"/>
    </source>
</evidence>
<evidence type="ECO:0000256" key="1">
    <source>
        <dbReference type="ARBA" id="ARBA00010835"/>
    </source>
</evidence>
<accession>A0A5B7X3L2</accession>
<sequence>MANFEILMEEVSWKAVKSSGPGGQHVNKTASKVVLNFDIPNSSALTEDEKALLIKKLDSRLTGDHILIIESSSSRSQHKNRELGLDRLRQVIIQGLKKPKPRKKTKPSKASKLKRLREKKALSEKKSNRQKPSL</sequence>
<dbReference type="SUPFAM" id="SSF75620">
    <property type="entry name" value="Release factor"/>
    <property type="match status" value="1"/>
</dbReference>
<evidence type="ECO:0000313" key="4">
    <source>
        <dbReference type="EMBL" id="QCY69840.1"/>
    </source>
</evidence>
<feature type="domain" description="Prokaryotic-type class I peptide chain release factors" evidence="3">
    <location>
        <begin position="4"/>
        <end position="121"/>
    </location>
</feature>
<dbReference type="Pfam" id="PF00472">
    <property type="entry name" value="RF-1"/>
    <property type="match status" value="1"/>
</dbReference>
<dbReference type="EMBL" id="CP040812">
    <property type="protein sequence ID" value="QCY69840.1"/>
    <property type="molecule type" value="Genomic_DNA"/>
</dbReference>
<reference evidence="4 5" key="1">
    <citation type="submission" date="2019-06" db="EMBL/GenBank/DDBJ databases">
        <title>Complete genome sequence of Antarcticibacterium flavum KCTC 52984T from an Antarctic marine sediment.</title>
        <authorList>
            <person name="Lee Y.M."/>
            <person name="Shin S.C."/>
        </authorList>
    </citation>
    <scope>NUCLEOTIDE SEQUENCE [LARGE SCALE GENOMIC DNA]</scope>
    <source>
        <strain evidence="4 5">KCTC 52984</strain>
    </source>
</reference>
<organism evidence="4 5">
    <name type="scientific">Antarcticibacterium flavum</name>
    <dbReference type="NCBI Taxonomy" id="2058175"/>
    <lineage>
        <taxon>Bacteria</taxon>
        <taxon>Pseudomonadati</taxon>
        <taxon>Bacteroidota</taxon>
        <taxon>Flavobacteriia</taxon>
        <taxon>Flavobacteriales</taxon>
        <taxon>Flavobacteriaceae</taxon>
        <taxon>Antarcticibacterium</taxon>
    </lineage>
</organism>
<dbReference type="GO" id="GO:0003747">
    <property type="term" value="F:translation release factor activity"/>
    <property type="evidence" value="ECO:0007669"/>
    <property type="project" value="InterPro"/>
</dbReference>
<dbReference type="AlphaFoldDB" id="A0A5B7X3L2"/>
<proteinExistence type="inferred from homology"/>
<dbReference type="Proteomes" id="UP000309016">
    <property type="component" value="Chromosome"/>
</dbReference>
<dbReference type="EC" id="3.1.1.29" evidence="4"/>
<dbReference type="GO" id="GO:0043022">
    <property type="term" value="F:ribosome binding"/>
    <property type="evidence" value="ECO:0007669"/>
    <property type="project" value="TreeGrafter"/>
</dbReference>
<dbReference type="InterPro" id="IPR045853">
    <property type="entry name" value="Pep_chain_release_fac_I_sf"/>
</dbReference>
<dbReference type="OrthoDB" id="9815709at2"/>
<dbReference type="GO" id="GO:0072344">
    <property type="term" value="P:rescue of stalled ribosome"/>
    <property type="evidence" value="ECO:0007669"/>
    <property type="project" value="TreeGrafter"/>
</dbReference>
<dbReference type="GO" id="GO:0004045">
    <property type="term" value="F:peptidyl-tRNA hydrolase activity"/>
    <property type="evidence" value="ECO:0007669"/>
    <property type="project" value="UniProtKB-EC"/>
</dbReference>
<gene>
    <name evidence="4" type="ORF">FHG64_10735</name>
</gene>
<dbReference type="KEGG" id="afla:FHG64_10735"/>
<dbReference type="PANTHER" id="PTHR47814:SF1">
    <property type="entry name" value="PEPTIDYL-TRNA HYDROLASE ARFB"/>
    <property type="match status" value="1"/>
</dbReference>
<evidence type="ECO:0000313" key="5">
    <source>
        <dbReference type="Proteomes" id="UP000309016"/>
    </source>
</evidence>
<keyword evidence="5" id="KW-1185">Reference proteome</keyword>
<dbReference type="InterPro" id="IPR000352">
    <property type="entry name" value="Pep_chain_release_fac_I"/>
</dbReference>
<dbReference type="Gene3D" id="3.30.160.20">
    <property type="match status" value="1"/>
</dbReference>
<dbReference type="PANTHER" id="PTHR47814">
    <property type="entry name" value="PEPTIDYL-TRNA HYDROLASE ARFB"/>
    <property type="match status" value="1"/>
</dbReference>
<dbReference type="NCBIfam" id="NF006718">
    <property type="entry name" value="PRK09256.1"/>
    <property type="match status" value="1"/>
</dbReference>